<feature type="domain" description="Transposase (putative) gypsy type" evidence="2">
    <location>
        <begin position="94"/>
        <end position="160"/>
    </location>
</feature>
<keyword evidence="4" id="KW-1185">Reference proteome</keyword>
<proteinExistence type="predicted"/>
<dbReference type="PANTHER" id="PTHR33026">
    <property type="entry name" value="OS06G0360600 PROTEIN"/>
    <property type="match status" value="1"/>
</dbReference>
<dbReference type="PANTHER" id="PTHR33026:SF7">
    <property type="entry name" value="OS03G0100275 PROTEIN"/>
    <property type="match status" value="1"/>
</dbReference>
<reference evidence="3" key="3">
    <citation type="journal article" date="2017" name="Nature">
        <title>Genome sequence of the progenitor of the wheat D genome Aegilops tauschii.</title>
        <authorList>
            <person name="Luo M.C."/>
            <person name="Gu Y.Q."/>
            <person name="Puiu D."/>
            <person name="Wang H."/>
            <person name="Twardziok S.O."/>
            <person name="Deal K.R."/>
            <person name="Huo N."/>
            <person name="Zhu T."/>
            <person name="Wang L."/>
            <person name="Wang Y."/>
            <person name="McGuire P.E."/>
            <person name="Liu S."/>
            <person name="Long H."/>
            <person name="Ramasamy R.K."/>
            <person name="Rodriguez J.C."/>
            <person name="Van S.L."/>
            <person name="Yuan L."/>
            <person name="Wang Z."/>
            <person name="Xia Z."/>
            <person name="Xiao L."/>
            <person name="Anderson O.D."/>
            <person name="Ouyang S."/>
            <person name="Liang Y."/>
            <person name="Zimin A.V."/>
            <person name="Pertea G."/>
            <person name="Qi P."/>
            <person name="Bennetzen J.L."/>
            <person name="Dai X."/>
            <person name="Dawson M.W."/>
            <person name="Muller H.G."/>
            <person name="Kugler K."/>
            <person name="Rivarola-Duarte L."/>
            <person name="Spannagl M."/>
            <person name="Mayer K.F.X."/>
            <person name="Lu F.H."/>
            <person name="Bevan M.W."/>
            <person name="Leroy P."/>
            <person name="Li P."/>
            <person name="You F.M."/>
            <person name="Sun Q."/>
            <person name="Liu Z."/>
            <person name="Lyons E."/>
            <person name="Wicker T."/>
            <person name="Salzberg S.L."/>
            <person name="Devos K.M."/>
            <person name="Dvorak J."/>
        </authorList>
    </citation>
    <scope>NUCLEOTIDE SEQUENCE [LARGE SCALE GENOMIC DNA]</scope>
    <source>
        <strain evidence="3">cv. AL8/78</strain>
    </source>
</reference>
<reference evidence="4" key="2">
    <citation type="journal article" date="2017" name="Nat. Plants">
        <title>The Aegilops tauschii genome reveals multiple impacts of transposons.</title>
        <authorList>
            <person name="Zhao G."/>
            <person name="Zou C."/>
            <person name="Li K."/>
            <person name="Wang K."/>
            <person name="Li T."/>
            <person name="Gao L."/>
            <person name="Zhang X."/>
            <person name="Wang H."/>
            <person name="Yang Z."/>
            <person name="Liu X."/>
            <person name="Jiang W."/>
            <person name="Mao L."/>
            <person name="Kong X."/>
            <person name="Jiao Y."/>
            <person name="Jia J."/>
        </authorList>
    </citation>
    <scope>NUCLEOTIDE SEQUENCE [LARGE SCALE GENOMIC DNA]</scope>
    <source>
        <strain evidence="4">cv. AL8/78</strain>
    </source>
</reference>
<evidence type="ECO:0000256" key="1">
    <source>
        <dbReference type="SAM" id="MobiDB-lite"/>
    </source>
</evidence>
<reference evidence="3" key="4">
    <citation type="submission" date="2019-03" db="UniProtKB">
        <authorList>
            <consortium name="EnsemblPlants"/>
        </authorList>
    </citation>
    <scope>IDENTIFICATION</scope>
</reference>
<reference evidence="3" key="5">
    <citation type="journal article" date="2021" name="G3 (Bethesda)">
        <title>Aegilops tauschii genome assembly Aet v5.0 features greater sequence contiguity and improved annotation.</title>
        <authorList>
            <person name="Wang L."/>
            <person name="Zhu T."/>
            <person name="Rodriguez J.C."/>
            <person name="Deal K.R."/>
            <person name="Dubcovsky J."/>
            <person name="McGuire P.E."/>
            <person name="Lux T."/>
            <person name="Spannagl M."/>
            <person name="Mayer K.F.X."/>
            <person name="Baldrich P."/>
            <person name="Meyers B.C."/>
            <person name="Huo N."/>
            <person name="Gu Y.Q."/>
            <person name="Zhou H."/>
            <person name="Devos K.M."/>
            <person name="Bennetzen J.L."/>
            <person name="Unver T."/>
            <person name="Budak H."/>
            <person name="Gulick P.J."/>
            <person name="Galiba G."/>
            <person name="Kalapos B."/>
            <person name="Nelson D.R."/>
            <person name="Li P."/>
            <person name="You F.M."/>
            <person name="Luo M.C."/>
            <person name="Dvorak J."/>
        </authorList>
    </citation>
    <scope>NUCLEOTIDE SEQUENCE [LARGE SCALE GENOMIC DNA]</scope>
    <source>
        <strain evidence="3">cv. AL8/78</strain>
    </source>
</reference>
<feature type="compositionally biased region" description="Low complexity" evidence="1">
    <location>
        <begin position="241"/>
        <end position="254"/>
    </location>
</feature>
<sequence length="323" mass="35663">GGKPAGVLFTHPRTSHLHRLARLSDLDSPLSPHRRCTPASSPRAAMSNWQCSTVSEAKLRALVDAGMLPCLTEAREWIKPMLEDSPRPSQGYVVSFVAFHEHGFSVPAGRFIRAVLHEYSLELQHLNPNGIQHLVAFEAMCEGYLGIEAHWHLFRNFFMLVCLKDEQSHNPPTIGCTGIRLKRGKPDGYQRALDELQQRVALRVVLPQERSRVPSAGVHRGSSRHHPGRVVRWAGEEEAGEAAPWLPRGSHGPSGPRGGPRHRDWWLPCERGRAATAARPSPVRDDRGPGSLRGELILTPQARAPLILSPLVRLPSSEAPDAA</sequence>
<feature type="compositionally biased region" description="Basic and acidic residues" evidence="1">
    <location>
        <begin position="261"/>
        <end position="273"/>
    </location>
</feature>
<organism evidence="3 4">
    <name type="scientific">Aegilops tauschii subsp. strangulata</name>
    <name type="common">Goatgrass</name>
    <dbReference type="NCBI Taxonomy" id="200361"/>
    <lineage>
        <taxon>Eukaryota</taxon>
        <taxon>Viridiplantae</taxon>
        <taxon>Streptophyta</taxon>
        <taxon>Embryophyta</taxon>
        <taxon>Tracheophyta</taxon>
        <taxon>Spermatophyta</taxon>
        <taxon>Magnoliopsida</taxon>
        <taxon>Liliopsida</taxon>
        <taxon>Poales</taxon>
        <taxon>Poaceae</taxon>
        <taxon>BOP clade</taxon>
        <taxon>Pooideae</taxon>
        <taxon>Triticodae</taxon>
        <taxon>Triticeae</taxon>
        <taxon>Triticinae</taxon>
        <taxon>Aegilops</taxon>
    </lineage>
</organism>
<dbReference type="Pfam" id="PF04195">
    <property type="entry name" value="Transposase_28"/>
    <property type="match status" value="1"/>
</dbReference>
<protein>
    <recommendedName>
        <fullName evidence="2">Transposase (putative) gypsy type domain-containing protein</fullName>
    </recommendedName>
</protein>
<accession>A0A453F9W0</accession>
<evidence type="ECO:0000313" key="4">
    <source>
        <dbReference type="Proteomes" id="UP000015105"/>
    </source>
</evidence>
<dbReference type="InterPro" id="IPR007321">
    <property type="entry name" value="Transposase_28"/>
</dbReference>
<name>A0A453F9W0_AEGTS</name>
<evidence type="ECO:0000259" key="2">
    <source>
        <dbReference type="Pfam" id="PF04195"/>
    </source>
</evidence>
<dbReference type="Proteomes" id="UP000015105">
    <property type="component" value="Chromosome 3D"/>
</dbReference>
<feature type="region of interest" description="Disordered" evidence="1">
    <location>
        <begin position="212"/>
        <end position="231"/>
    </location>
</feature>
<dbReference type="AlphaFoldDB" id="A0A453F9W0"/>
<dbReference type="EnsemblPlants" id="AET3Gv20617700.3">
    <property type="protein sequence ID" value="AET3Gv20617700.3"/>
    <property type="gene ID" value="AET3Gv20617700"/>
</dbReference>
<reference evidence="4" key="1">
    <citation type="journal article" date="2014" name="Science">
        <title>Ancient hybridizations among the ancestral genomes of bread wheat.</title>
        <authorList>
            <consortium name="International Wheat Genome Sequencing Consortium,"/>
            <person name="Marcussen T."/>
            <person name="Sandve S.R."/>
            <person name="Heier L."/>
            <person name="Spannagl M."/>
            <person name="Pfeifer M."/>
            <person name="Jakobsen K.S."/>
            <person name="Wulff B.B."/>
            <person name="Steuernagel B."/>
            <person name="Mayer K.F."/>
            <person name="Olsen O.A."/>
        </authorList>
    </citation>
    <scope>NUCLEOTIDE SEQUENCE [LARGE SCALE GENOMIC DNA]</scope>
    <source>
        <strain evidence="4">cv. AL8/78</strain>
    </source>
</reference>
<dbReference type="Gramene" id="AET3Gv20617700.3">
    <property type="protein sequence ID" value="AET3Gv20617700.3"/>
    <property type="gene ID" value="AET3Gv20617700"/>
</dbReference>
<feature type="region of interest" description="Disordered" evidence="1">
    <location>
        <begin position="241"/>
        <end position="297"/>
    </location>
</feature>
<evidence type="ECO:0000313" key="3">
    <source>
        <dbReference type="EnsemblPlants" id="AET3Gv20617700.3"/>
    </source>
</evidence>